<gene>
    <name evidence="2" type="ORF">MDV078.6</name>
</gene>
<reference evidence="2" key="1">
    <citation type="journal article" date="2007" name="Virus Genes">
        <title>Polymorphisms in the repeat long regions of oncogenic and attenuated pathotypes of Marek's disease virus 1.</title>
        <authorList>
            <person name="Spatz S.J."/>
            <person name="Silva R.F."/>
        </authorList>
    </citation>
    <scope>NUCLEOTIDE SEQUENCE</scope>
    <source>
        <strain evidence="2">RB1B</strain>
    </source>
</reference>
<organism evidence="2">
    <name type="scientific">Gallid alphaherpesvirus 2</name>
    <dbReference type="NCBI Taxonomy" id="10390"/>
    <lineage>
        <taxon>Viruses</taxon>
        <taxon>Duplodnaviria</taxon>
        <taxon>Heunggongvirae</taxon>
        <taxon>Peploviricota</taxon>
        <taxon>Herviviricetes</taxon>
        <taxon>Herpesvirales</taxon>
        <taxon>Orthoherpesviridae</taxon>
        <taxon>Alphaherpesvirinae</taxon>
        <taxon>Mardivirus</taxon>
        <taxon>Mardivirus gallidalpha2</taxon>
    </lineage>
</organism>
<dbReference type="EMBL" id="DQ534541">
    <property type="protein sequence ID" value="ABG22970.1"/>
    <property type="molecule type" value="Genomic_DNA"/>
</dbReference>
<feature type="compositionally biased region" description="Low complexity" evidence="1">
    <location>
        <begin position="122"/>
        <end position="138"/>
    </location>
</feature>
<name>Q159I2_9ALPH</name>
<protein>
    <submittedName>
        <fullName evidence="2">Uncharacterized protein</fullName>
    </submittedName>
</protein>
<evidence type="ECO:0000313" key="2">
    <source>
        <dbReference type="EMBL" id="ABG22970.1"/>
    </source>
</evidence>
<feature type="region of interest" description="Disordered" evidence="1">
    <location>
        <begin position="55"/>
        <end position="179"/>
    </location>
</feature>
<accession>Q159I2</accession>
<sequence length="179" mass="17867">MALTPCTGICGTGDDPGASHCAQPKPQGHVFVHAHALHGPHVCPRLLRSVPRQRTAPAGTGLRAAHRHTSRPGLGAWAPGTAADGPRQPRAAPSGHHLRRDRARAPTSAGGPFGLLTEPRARLNGSNGRARGAARVGATPSARPTAQGGGAGVAPGAPLPCCSAGGAGPRAASPGRRRG</sequence>
<proteinExistence type="predicted"/>
<feature type="compositionally biased region" description="Low complexity" evidence="1">
    <location>
        <begin position="154"/>
        <end position="179"/>
    </location>
</feature>
<evidence type="ECO:0000256" key="1">
    <source>
        <dbReference type="SAM" id="MobiDB-lite"/>
    </source>
</evidence>